<dbReference type="InterPro" id="IPR036640">
    <property type="entry name" value="ABC1_TM_sf"/>
</dbReference>
<protein>
    <recommendedName>
        <fullName evidence="11">Fatty acid ABC transporter ATP-binding/permease protein</fullName>
    </recommendedName>
</protein>
<feature type="transmembrane region" description="Helical" evidence="13">
    <location>
        <begin position="241"/>
        <end position="260"/>
    </location>
</feature>
<dbReference type="PROSITE" id="PS50893">
    <property type="entry name" value="ABC_TRANSPORTER_2"/>
    <property type="match status" value="1"/>
</dbReference>
<keyword evidence="2" id="KW-0813">Transport</keyword>
<dbReference type="PANTHER" id="PTHR43394:SF1">
    <property type="entry name" value="ATP-BINDING CASSETTE SUB-FAMILY B MEMBER 10, MITOCHONDRIAL"/>
    <property type="match status" value="1"/>
</dbReference>
<dbReference type="InterPro" id="IPR039421">
    <property type="entry name" value="Type_1_exporter"/>
</dbReference>
<dbReference type="GO" id="GO:0015421">
    <property type="term" value="F:ABC-type oligopeptide transporter activity"/>
    <property type="evidence" value="ECO:0007669"/>
    <property type="project" value="TreeGrafter"/>
</dbReference>
<dbReference type="SUPFAM" id="SSF52540">
    <property type="entry name" value="P-loop containing nucleoside triphosphate hydrolases"/>
    <property type="match status" value="1"/>
</dbReference>
<dbReference type="GO" id="GO:0005886">
    <property type="term" value="C:plasma membrane"/>
    <property type="evidence" value="ECO:0007669"/>
    <property type="project" value="UniProtKB-SubCell"/>
</dbReference>
<keyword evidence="17" id="KW-1185">Reference proteome</keyword>
<feature type="region of interest" description="Disordered" evidence="12">
    <location>
        <begin position="402"/>
        <end position="422"/>
    </location>
</feature>
<dbReference type="PROSITE" id="PS50929">
    <property type="entry name" value="ABC_TM1F"/>
    <property type="match status" value="1"/>
</dbReference>
<keyword evidence="7 13" id="KW-1133">Transmembrane helix</keyword>
<name>A0A2A3YEM6_9MICO</name>
<dbReference type="Proteomes" id="UP000218598">
    <property type="component" value="Unassembled WGS sequence"/>
</dbReference>
<keyword evidence="4 13" id="KW-0812">Transmembrane</keyword>
<dbReference type="Gene3D" id="3.40.50.300">
    <property type="entry name" value="P-loop containing nucleotide triphosphate hydrolases"/>
    <property type="match status" value="1"/>
</dbReference>
<comment type="similarity">
    <text evidence="10">Belongs to the ABC transporter superfamily. Lipid exporter (TC 3.A.1.106) family.</text>
</comment>
<dbReference type="OrthoDB" id="9806127at2"/>
<keyword evidence="8 13" id="KW-0472">Membrane</keyword>
<feature type="compositionally biased region" description="Polar residues" evidence="12">
    <location>
        <begin position="726"/>
        <end position="735"/>
    </location>
</feature>
<gene>
    <name evidence="16" type="ORF">CIK66_17500</name>
</gene>
<dbReference type="SMART" id="SM00382">
    <property type="entry name" value="AAA"/>
    <property type="match status" value="1"/>
</dbReference>
<evidence type="ECO:0000259" key="15">
    <source>
        <dbReference type="PROSITE" id="PS50929"/>
    </source>
</evidence>
<evidence type="ECO:0000313" key="16">
    <source>
        <dbReference type="EMBL" id="PCC37786.1"/>
    </source>
</evidence>
<feature type="compositionally biased region" description="Basic residues" evidence="12">
    <location>
        <begin position="1"/>
        <end position="10"/>
    </location>
</feature>
<dbReference type="InterPro" id="IPR027417">
    <property type="entry name" value="P-loop_NTPase"/>
</dbReference>
<evidence type="ECO:0000256" key="9">
    <source>
        <dbReference type="ARBA" id="ARBA00055053"/>
    </source>
</evidence>
<reference evidence="16 17" key="1">
    <citation type="journal article" date="2017" name="Elife">
        <title>Extensive horizontal gene transfer in cheese-associated bacteria.</title>
        <authorList>
            <person name="Bonham K.S."/>
            <person name="Wolfe B.E."/>
            <person name="Dutton R.J."/>
        </authorList>
    </citation>
    <scope>NUCLEOTIDE SEQUENCE [LARGE SCALE GENOMIC DNA]</scope>
    <source>
        <strain evidence="16 17">341_9</strain>
    </source>
</reference>
<dbReference type="PANTHER" id="PTHR43394">
    <property type="entry name" value="ATP-DEPENDENT PERMEASE MDL1, MITOCHONDRIAL"/>
    <property type="match status" value="1"/>
</dbReference>
<dbReference type="GO" id="GO:0005524">
    <property type="term" value="F:ATP binding"/>
    <property type="evidence" value="ECO:0007669"/>
    <property type="project" value="UniProtKB-KW"/>
</dbReference>
<organism evidence="16 17">
    <name type="scientific">Brachybacterium alimentarium</name>
    <dbReference type="NCBI Taxonomy" id="47845"/>
    <lineage>
        <taxon>Bacteria</taxon>
        <taxon>Bacillati</taxon>
        <taxon>Actinomycetota</taxon>
        <taxon>Actinomycetes</taxon>
        <taxon>Micrococcales</taxon>
        <taxon>Dermabacteraceae</taxon>
        <taxon>Brachybacterium</taxon>
    </lineage>
</organism>
<keyword evidence="3" id="KW-1003">Cell membrane</keyword>
<keyword evidence="5" id="KW-0547">Nucleotide-binding</keyword>
<dbReference type="InterPro" id="IPR003439">
    <property type="entry name" value="ABC_transporter-like_ATP-bd"/>
</dbReference>
<evidence type="ECO:0000259" key="14">
    <source>
        <dbReference type="PROSITE" id="PS50893"/>
    </source>
</evidence>
<evidence type="ECO:0000256" key="4">
    <source>
        <dbReference type="ARBA" id="ARBA00022692"/>
    </source>
</evidence>
<feature type="transmembrane region" description="Helical" evidence="13">
    <location>
        <begin position="215"/>
        <end position="235"/>
    </location>
</feature>
<feature type="region of interest" description="Disordered" evidence="12">
    <location>
        <begin position="1"/>
        <end position="46"/>
    </location>
</feature>
<dbReference type="FunFam" id="3.40.50.300:FF:000287">
    <property type="entry name" value="Multidrug ABC transporter ATP-binding protein"/>
    <property type="match status" value="1"/>
</dbReference>
<evidence type="ECO:0000256" key="5">
    <source>
        <dbReference type="ARBA" id="ARBA00022741"/>
    </source>
</evidence>
<feature type="region of interest" description="Disordered" evidence="12">
    <location>
        <begin position="708"/>
        <end position="735"/>
    </location>
</feature>
<evidence type="ECO:0000256" key="3">
    <source>
        <dbReference type="ARBA" id="ARBA00022475"/>
    </source>
</evidence>
<dbReference type="GO" id="GO:0016887">
    <property type="term" value="F:ATP hydrolysis activity"/>
    <property type="evidence" value="ECO:0007669"/>
    <property type="project" value="InterPro"/>
</dbReference>
<dbReference type="InterPro" id="IPR017871">
    <property type="entry name" value="ABC_transporter-like_CS"/>
</dbReference>
<sequence length="735" mass="78949">MKNGGRKHGARQNDAPKNGGRKNRGTAAVGAEASGARSSNAAASGTGELSEAEILEMQDSMSGEWGDSAPRKAKAFWPSAMRLAGTFADHKLGLGVVLVFGIISTALTVWAPSILGDAMDLIFDGVLTGNGVDFPALGRLLLFVLGMYVVAALFDWLQGRLLNDVVMDIVYRLRERIEAKVNRLPLSYFDTHQRGDLLSRTTNDVDNVQTALQQAFASLVYAVLTIVGITAMMFYLSWQLALIALVALPISGVAIGLIGTKSQKLFTAQWRNTGRLNGHVEESFTGHDLVTVFDRQDSMREQFDERNEELFEASFKAQFYSGMIMPIMQWVTYLGYVGIAVVGGLRIASGQLSLGQVVAFIQYSREFNAPLGEVAGMANMLISGVASAERIFELLDAEEQEADGEIHASTTGPDGEPSSVPIERAELTGPTRGRIEFDHVAFSYTADKPLITDLTLVAEPGQTIAIVGPTGAGKTTLVNLIMRFYEIDGGQIRLDGVDIRALDRGAVRSQIGMVLQDAVLFGGTIRENIRYGRLDASDDEVISAATATFVDRFVHTLPDGYDTMIEDEGANISAGERQLITIARAFLADPALLILDEATSSVDTRTEVLVQEAMAALRTDRTSFVIAHRLSTIRDADVILVMEHGDIVEQGDHDALLEAEGAYHRLYWSQFAGGVDPDQDDAVLERSVAVTGEMAAVTGEIAAVAREVAEPADAGPATPAEPSAGPSATSADPTE</sequence>
<comment type="caution">
    <text evidence="16">The sequence shown here is derived from an EMBL/GenBank/DDBJ whole genome shotgun (WGS) entry which is preliminary data.</text>
</comment>
<dbReference type="PROSITE" id="PS00211">
    <property type="entry name" value="ABC_TRANSPORTER_1"/>
    <property type="match status" value="1"/>
</dbReference>
<feature type="domain" description="ABC transmembrane type-1" evidence="15">
    <location>
        <begin position="96"/>
        <end position="383"/>
    </location>
</feature>
<keyword evidence="6 16" id="KW-0067">ATP-binding</keyword>
<comment type="subcellular location">
    <subcellularLocation>
        <location evidence="1">Cell membrane</location>
        <topology evidence="1">Multi-pass membrane protein</topology>
    </subcellularLocation>
</comment>
<evidence type="ECO:0000256" key="11">
    <source>
        <dbReference type="ARBA" id="ARBA00071747"/>
    </source>
</evidence>
<feature type="domain" description="ABC transporter" evidence="14">
    <location>
        <begin position="435"/>
        <end position="669"/>
    </location>
</feature>
<dbReference type="CDD" id="cd18547">
    <property type="entry name" value="ABC_6TM_Tm288_like"/>
    <property type="match status" value="1"/>
</dbReference>
<evidence type="ECO:0000256" key="13">
    <source>
        <dbReference type="SAM" id="Phobius"/>
    </source>
</evidence>
<feature type="non-terminal residue" evidence="16">
    <location>
        <position position="735"/>
    </location>
</feature>
<comment type="function">
    <text evidence="9">ABC transporter involved in fatty acid import. Transmembrane domains (TMD) form a pore in the membrane and the ATP-binding domain (NBD) is responsible for energy generation.</text>
</comment>
<dbReference type="InterPro" id="IPR003593">
    <property type="entry name" value="AAA+_ATPase"/>
</dbReference>
<dbReference type="AlphaFoldDB" id="A0A2A3YEM6"/>
<dbReference type="EMBL" id="NRGR01000040">
    <property type="protein sequence ID" value="PCC37786.1"/>
    <property type="molecule type" value="Genomic_DNA"/>
</dbReference>
<evidence type="ECO:0000256" key="6">
    <source>
        <dbReference type="ARBA" id="ARBA00022840"/>
    </source>
</evidence>
<evidence type="ECO:0000256" key="8">
    <source>
        <dbReference type="ARBA" id="ARBA00023136"/>
    </source>
</evidence>
<evidence type="ECO:0000313" key="17">
    <source>
        <dbReference type="Proteomes" id="UP000218598"/>
    </source>
</evidence>
<feature type="transmembrane region" description="Helical" evidence="13">
    <location>
        <begin position="330"/>
        <end position="348"/>
    </location>
</feature>
<proteinExistence type="inferred from homology"/>
<feature type="transmembrane region" description="Helical" evidence="13">
    <location>
        <begin position="92"/>
        <end position="116"/>
    </location>
</feature>
<dbReference type="Pfam" id="PF00005">
    <property type="entry name" value="ABC_tran"/>
    <property type="match status" value="1"/>
</dbReference>
<dbReference type="Gene3D" id="1.20.1560.10">
    <property type="entry name" value="ABC transporter type 1, transmembrane domain"/>
    <property type="match status" value="1"/>
</dbReference>
<evidence type="ECO:0000256" key="10">
    <source>
        <dbReference type="ARBA" id="ARBA00061644"/>
    </source>
</evidence>
<feature type="transmembrane region" description="Helical" evidence="13">
    <location>
        <begin position="136"/>
        <end position="157"/>
    </location>
</feature>
<accession>A0A2A3YEM6</accession>
<dbReference type="InterPro" id="IPR011527">
    <property type="entry name" value="ABC1_TM_dom"/>
</dbReference>
<dbReference type="CDD" id="cd03254">
    <property type="entry name" value="ABCC_Glucan_exporter_like"/>
    <property type="match status" value="1"/>
</dbReference>
<evidence type="ECO:0000256" key="2">
    <source>
        <dbReference type="ARBA" id="ARBA00022448"/>
    </source>
</evidence>
<dbReference type="SUPFAM" id="SSF90123">
    <property type="entry name" value="ABC transporter transmembrane region"/>
    <property type="match status" value="1"/>
</dbReference>
<dbReference type="FunFam" id="1.20.1560.10:FF:000011">
    <property type="entry name" value="Multidrug ABC transporter ATP-binding protein"/>
    <property type="match status" value="1"/>
</dbReference>
<evidence type="ECO:0000256" key="1">
    <source>
        <dbReference type="ARBA" id="ARBA00004651"/>
    </source>
</evidence>
<evidence type="ECO:0000256" key="7">
    <source>
        <dbReference type="ARBA" id="ARBA00022989"/>
    </source>
</evidence>
<evidence type="ECO:0000256" key="12">
    <source>
        <dbReference type="SAM" id="MobiDB-lite"/>
    </source>
</evidence>
<dbReference type="Pfam" id="PF00664">
    <property type="entry name" value="ABC_membrane"/>
    <property type="match status" value="1"/>
</dbReference>
<feature type="compositionally biased region" description="Low complexity" evidence="12">
    <location>
        <begin position="30"/>
        <end position="46"/>
    </location>
</feature>